<evidence type="ECO:0000313" key="4">
    <source>
        <dbReference type="Proteomes" id="UP000281549"/>
    </source>
</evidence>
<organism evidence="3 4">
    <name type="scientific">Rozella allomycis (strain CSF55)</name>
    <dbReference type="NCBI Taxonomy" id="988480"/>
    <lineage>
        <taxon>Eukaryota</taxon>
        <taxon>Fungi</taxon>
        <taxon>Fungi incertae sedis</taxon>
        <taxon>Cryptomycota</taxon>
        <taxon>Cryptomycota incertae sedis</taxon>
        <taxon>Rozella</taxon>
    </lineage>
</organism>
<dbReference type="Proteomes" id="UP000281549">
    <property type="component" value="Unassembled WGS sequence"/>
</dbReference>
<evidence type="ECO:0000256" key="1">
    <source>
        <dbReference type="SAM" id="Phobius"/>
    </source>
</evidence>
<feature type="transmembrane region" description="Helical" evidence="1">
    <location>
        <begin position="157"/>
        <end position="183"/>
    </location>
</feature>
<feature type="chain" id="PRO_5020912029" evidence="2">
    <location>
        <begin position="18"/>
        <end position="231"/>
    </location>
</feature>
<feature type="transmembrane region" description="Helical" evidence="1">
    <location>
        <begin position="195"/>
        <end position="215"/>
    </location>
</feature>
<feature type="non-terminal residue" evidence="3">
    <location>
        <position position="231"/>
    </location>
</feature>
<keyword evidence="1" id="KW-1133">Transmembrane helix</keyword>
<reference evidence="4" key="1">
    <citation type="journal article" date="2018" name="Nat. Microbiol.">
        <title>Leveraging single-cell genomics to expand the fungal tree of life.</title>
        <authorList>
            <person name="Ahrendt S.R."/>
            <person name="Quandt C.A."/>
            <person name="Ciobanu D."/>
            <person name="Clum A."/>
            <person name="Salamov A."/>
            <person name="Andreopoulos B."/>
            <person name="Cheng J.F."/>
            <person name="Woyke T."/>
            <person name="Pelin A."/>
            <person name="Henrissat B."/>
            <person name="Reynolds N.K."/>
            <person name="Benny G.L."/>
            <person name="Smith M.E."/>
            <person name="James T.Y."/>
            <person name="Grigoriev I.V."/>
        </authorList>
    </citation>
    <scope>NUCLEOTIDE SEQUENCE [LARGE SCALE GENOMIC DNA]</scope>
    <source>
        <strain evidence="4">CSF55</strain>
    </source>
</reference>
<feature type="signal peptide" evidence="2">
    <location>
        <begin position="1"/>
        <end position="17"/>
    </location>
</feature>
<keyword evidence="2" id="KW-0732">Signal</keyword>
<name>A0A4P9YAJ2_ROZAC</name>
<dbReference type="AlphaFoldDB" id="A0A4P9YAJ2"/>
<proteinExistence type="predicted"/>
<sequence length="231" mass="26666">MKIVFLISIASVYCSLTTDVRSKASKIQYRIVENSEILFESFINSFNELIDTNNNFKLHTLNYLPKPVDKVTFSQFQSYININKPDRAEILTVWKFNIDSEDFLTVPKHDKGQSFDILERASYILVDKRGVEASIRSIHDAAAPYLDFHIDQTEPYVWSYIFAMHIVSISGIITFCALKDLVVIERKGISRRKKYAIFGLLSIFVAAIVFAVWYFPVTSARESRINEQQKI</sequence>
<protein>
    <submittedName>
        <fullName evidence="3">Uncharacterized protein</fullName>
    </submittedName>
</protein>
<keyword evidence="1" id="KW-0472">Membrane</keyword>
<accession>A0A4P9YAJ2</accession>
<dbReference type="EMBL" id="ML007288">
    <property type="protein sequence ID" value="RKP15944.1"/>
    <property type="molecule type" value="Genomic_DNA"/>
</dbReference>
<keyword evidence="1" id="KW-0812">Transmembrane</keyword>
<evidence type="ECO:0000313" key="3">
    <source>
        <dbReference type="EMBL" id="RKP15944.1"/>
    </source>
</evidence>
<evidence type="ECO:0000256" key="2">
    <source>
        <dbReference type="SAM" id="SignalP"/>
    </source>
</evidence>
<gene>
    <name evidence="3" type="ORF">ROZALSC1DRAFT_25851</name>
</gene>